<dbReference type="GO" id="GO:0046872">
    <property type="term" value="F:metal ion binding"/>
    <property type="evidence" value="ECO:0007669"/>
    <property type="project" value="UniProtKB-KW"/>
</dbReference>
<evidence type="ECO:0000256" key="13">
    <source>
        <dbReference type="ARBA" id="ARBA00023027"/>
    </source>
</evidence>
<dbReference type="PANTHER" id="PTHR12592">
    <property type="entry name" value="ATP-DEPENDENT (S)-NAD(P)H-HYDRATE DEHYDRATASE FAMILY MEMBER"/>
    <property type="match status" value="1"/>
</dbReference>
<keyword evidence="12" id="KW-0630">Potassium</keyword>
<evidence type="ECO:0000256" key="4">
    <source>
        <dbReference type="ARBA" id="ARBA00006001"/>
    </source>
</evidence>
<dbReference type="InterPro" id="IPR029056">
    <property type="entry name" value="Ribokinase-like"/>
</dbReference>
<keyword evidence="13" id="KW-0520">NAD</keyword>
<comment type="catalytic activity">
    <reaction evidence="1">
        <text>(6R)-NADHX = (6S)-NADHX</text>
        <dbReference type="Rhea" id="RHEA:32215"/>
        <dbReference type="ChEBI" id="CHEBI:64074"/>
        <dbReference type="ChEBI" id="CHEBI:64075"/>
        <dbReference type="EC" id="5.1.99.6"/>
    </reaction>
</comment>
<proteinExistence type="inferred from homology"/>
<evidence type="ECO:0000256" key="14">
    <source>
        <dbReference type="ARBA" id="ARBA00023235"/>
    </source>
</evidence>
<comment type="catalytic activity">
    <reaction evidence="20">
        <text>(6S)-NADPHX + ADP = AMP + phosphate + NADPH + H(+)</text>
        <dbReference type="Rhea" id="RHEA:32235"/>
        <dbReference type="ChEBI" id="CHEBI:15378"/>
        <dbReference type="ChEBI" id="CHEBI:43474"/>
        <dbReference type="ChEBI" id="CHEBI:57783"/>
        <dbReference type="ChEBI" id="CHEBI:64076"/>
        <dbReference type="ChEBI" id="CHEBI:456215"/>
        <dbReference type="ChEBI" id="CHEBI:456216"/>
        <dbReference type="EC" id="4.2.1.136"/>
    </reaction>
</comment>
<evidence type="ECO:0000256" key="1">
    <source>
        <dbReference type="ARBA" id="ARBA00000013"/>
    </source>
</evidence>
<dbReference type="InterPro" id="IPR017953">
    <property type="entry name" value="Carbohydrate_kinase_pred_CS"/>
</dbReference>
<dbReference type="GO" id="GO:0110051">
    <property type="term" value="P:metabolite repair"/>
    <property type="evidence" value="ECO:0007669"/>
    <property type="project" value="TreeGrafter"/>
</dbReference>
<evidence type="ECO:0000256" key="6">
    <source>
        <dbReference type="ARBA" id="ARBA00012228"/>
    </source>
</evidence>
<dbReference type="Pfam" id="PF01256">
    <property type="entry name" value="Carb_kinase"/>
    <property type="match status" value="1"/>
</dbReference>
<evidence type="ECO:0000256" key="18">
    <source>
        <dbReference type="ARBA" id="ARBA00032624"/>
    </source>
</evidence>
<keyword evidence="15" id="KW-0456">Lyase</keyword>
<dbReference type="InterPro" id="IPR036652">
    <property type="entry name" value="YjeF_N_dom_sf"/>
</dbReference>
<dbReference type="Gene3D" id="3.40.50.10260">
    <property type="entry name" value="YjeF N-terminal domain"/>
    <property type="match status" value="1"/>
</dbReference>
<evidence type="ECO:0000259" key="21">
    <source>
        <dbReference type="PROSITE" id="PS51383"/>
    </source>
</evidence>
<keyword evidence="9" id="KW-0547">Nucleotide-binding</keyword>
<dbReference type="CDD" id="cd01171">
    <property type="entry name" value="YXKO-related"/>
    <property type="match status" value="1"/>
</dbReference>
<dbReference type="HAMAP" id="MF_01965">
    <property type="entry name" value="NADHX_dehydratase"/>
    <property type="match status" value="1"/>
</dbReference>
<dbReference type="HAMAP" id="MF_01966">
    <property type="entry name" value="NADHX_epimerase"/>
    <property type="match status" value="1"/>
</dbReference>
<evidence type="ECO:0000256" key="17">
    <source>
        <dbReference type="ARBA" id="ARBA00025153"/>
    </source>
</evidence>
<evidence type="ECO:0000256" key="16">
    <source>
        <dbReference type="ARBA" id="ARBA00023268"/>
    </source>
</evidence>
<evidence type="ECO:0000256" key="15">
    <source>
        <dbReference type="ARBA" id="ARBA00023239"/>
    </source>
</evidence>
<dbReference type="Pfam" id="PF03853">
    <property type="entry name" value="YjeF_N"/>
    <property type="match status" value="2"/>
</dbReference>
<comment type="catalytic activity">
    <reaction evidence="2">
        <text>(6R)-NADPHX = (6S)-NADPHX</text>
        <dbReference type="Rhea" id="RHEA:32227"/>
        <dbReference type="ChEBI" id="CHEBI:64076"/>
        <dbReference type="ChEBI" id="CHEBI:64077"/>
        <dbReference type="EC" id="5.1.99.6"/>
    </reaction>
</comment>
<dbReference type="PANTHER" id="PTHR12592:SF0">
    <property type="entry name" value="ATP-DEPENDENT (S)-NAD(P)H-HYDRATE DEHYDRATASE"/>
    <property type="match status" value="1"/>
</dbReference>
<dbReference type="GO" id="GO:0052856">
    <property type="term" value="F:NAD(P)HX epimerase activity"/>
    <property type="evidence" value="ECO:0007669"/>
    <property type="project" value="UniProtKB-EC"/>
</dbReference>
<evidence type="ECO:0000256" key="12">
    <source>
        <dbReference type="ARBA" id="ARBA00022958"/>
    </source>
</evidence>
<keyword evidence="8" id="KW-0479">Metal-binding</keyword>
<accession>A0A6J6S110</accession>
<dbReference type="InterPro" id="IPR000631">
    <property type="entry name" value="CARKD"/>
</dbReference>
<gene>
    <name evidence="23" type="ORF">UFOPK2683_01125</name>
</gene>
<dbReference type="NCBIfam" id="TIGR00196">
    <property type="entry name" value="yjeF_cterm"/>
    <property type="match status" value="1"/>
</dbReference>
<dbReference type="InterPro" id="IPR004443">
    <property type="entry name" value="YjeF_N_dom"/>
</dbReference>
<dbReference type="InterPro" id="IPR030677">
    <property type="entry name" value="Nnr"/>
</dbReference>
<comment type="similarity">
    <text evidence="5">In the C-terminal section; belongs to the NnrD/CARKD family.</text>
</comment>
<sequence length="474" mass="48424">MKPVLTPQEMTAADNAAIAAGTPAEVLLTRAGSAVAWESRKLLGETYGRRVLVACGPGNNGGDGRIAAQILSGWGAKVEVLDIASPTATAQLGAMTTSFDQIIDAMYGTGFRDELNGVAARVAEMSYEIPTVAVDIPSGVNGTTGAVTGKAVRAQVTVTFSAHKPGICFEPGRGLAGDVRVAQIGIAVGSPDLTITTEADVRQALATRQLSNHDFETHKWKSGLLVIGGSRGMVGAPLLVSRAAMRVGAGIVWCAVPGKDAAARASGSEVIMHALPETRKGSWRKVGTVANSFSRFQAMAIGPGLGLERSTGKAVRATLSRGANPVVLDADGLRAFSGCPELLKRRSGSTIVTPHAGEFLALTGRAVGDDRALAARELAQRSGAVVLLKGPATVVADPSGRAAINPSDGPWLATAGSGDVLTGIIGGLLARGLAPFTAATVGAWLHCQAADEAGHTGMVAGDLIDALPRVLDRL</sequence>
<dbReference type="PROSITE" id="PS01050">
    <property type="entry name" value="YJEF_C_2"/>
    <property type="match status" value="1"/>
</dbReference>
<keyword evidence="14" id="KW-0413">Isomerase</keyword>
<feature type="domain" description="YjeF N-terminal" evidence="22">
    <location>
        <begin position="10"/>
        <end position="192"/>
    </location>
</feature>
<comment type="similarity">
    <text evidence="4">In the N-terminal section; belongs to the NnrE/AIBP family.</text>
</comment>
<evidence type="ECO:0000256" key="3">
    <source>
        <dbReference type="ARBA" id="ARBA00001958"/>
    </source>
</evidence>
<evidence type="ECO:0000313" key="23">
    <source>
        <dbReference type="EMBL" id="CAB4728462.1"/>
    </source>
</evidence>
<organism evidence="23">
    <name type="scientific">freshwater metagenome</name>
    <dbReference type="NCBI Taxonomy" id="449393"/>
    <lineage>
        <taxon>unclassified sequences</taxon>
        <taxon>metagenomes</taxon>
        <taxon>ecological metagenomes</taxon>
    </lineage>
</organism>
<name>A0A6J6S110_9ZZZZ</name>
<dbReference type="EMBL" id="CAEZYK010000068">
    <property type="protein sequence ID" value="CAB4728462.1"/>
    <property type="molecule type" value="Genomic_DNA"/>
</dbReference>
<dbReference type="Gene3D" id="3.40.1190.20">
    <property type="match status" value="1"/>
</dbReference>
<keyword evidence="16" id="KW-0511">Multifunctional enzyme</keyword>
<evidence type="ECO:0000256" key="8">
    <source>
        <dbReference type="ARBA" id="ARBA00022723"/>
    </source>
</evidence>
<dbReference type="EC" id="5.1.99.6" evidence="6"/>
<evidence type="ECO:0000256" key="5">
    <source>
        <dbReference type="ARBA" id="ARBA00009524"/>
    </source>
</evidence>
<comment type="cofactor">
    <cofactor evidence="3">
        <name>K(+)</name>
        <dbReference type="ChEBI" id="CHEBI:29103"/>
    </cofactor>
</comment>
<dbReference type="PIRSF" id="PIRSF017184">
    <property type="entry name" value="Nnr"/>
    <property type="match status" value="1"/>
</dbReference>
<evidence type="ECO:0000256" key="20">
    <source>
        <dbReference type="ARBA" id="ARBA00049209"/>
    </source>
</evidence>
<dbReference type="GO" id="GO:0052855">
    <property type="term" value="F:ADP-dependent NAD(P)H-hydrate dehydratase activity"/>
    <property type="evidence" value="ECO:0007669"/>
    <property type="project" value="UniProtKB-EC"/>
</dbReference>
<dbReference type="EC" id="4.2.1.136" evidence="7"/>
<keyword evidence="11" id="KW-0521">NADP</keyword>
<evidence type="ECO:0000256" key="19">
    <source>
        <dbReference type="ARBA" id="ARBA00048238"/>
    </source>
</evidence>
<dbReference type="SUPFAM" id="SSF53613">
    <property type="entry name" value="Ribokinase-like"/>
    <property type="match status" value="1"/>
</dbReference>
<feature type="domain" description="YjeF C-terminal" evidence="21">
    <location>
        <begin position="202"/>
        <end position="474"/>
    </location>
</feature>
<dbReference type="AlphaFoldDB" id="A0A6J6S110"/>
<dbReference type="GO" id="GO:0005524">
    <property type="term" value="F:ATP binding"/>
    <property type="evidence" value="ECO:0007669"/>
    <property type="project" value="UniProtKB-KW"/>
</dbReference>
<dbReference type="PROSITE" id="PS51385">
    <property type="entry name" value="YJEF_N"/>
    <property type="match status" value="1"/>
</dbReference>
<protein>
    <recommendedName>
        <fullName evidence="18">Nicotinamide nucleotide repair protein</fullName>
        <ecNumber evidence="7">4.2.1.136</ecNumber>
        <ecNumber evidence="6">5.1.99.6</ecNumber>
    </recommendedName>
</protein>
<dbReference type="PROSITE" id="PS51383">
    <property type="entry name" value="YJEF_C_3"/>
    <property type="match status" value="1"/>
</dbReference>
<evidence type="ECO:0000256" key="7">
    <source>
        <dbReference type="ARBA" id="ARBA00013129"/>
    </source>
</evidence>
<reference evidence="23" key="1">
    <citation type="submission" date="2020-05" db="EMBL/GenBank/DDBJ databases">
        <authorList>
            <person name="Chiriac C."/>
            <person name="Salcher M."/>
            <person name="Ghai R."/>
            <person name="Kavagutti S V."/>
        </authorList>
    </citation>
    <scope>NUCLEOTIDE SEQUENCE</scope>
</reference>
<evidence type="ECO:0000256" key="11">
    <source>
        <dbReference type="ARBA" id="ARBA00022857"/>
    </source>
</evidence>
<evidence type="ECO:0000256" key="2">
    <source>
        <dbReference type="ARBA" id="ARBA00000909"/>
    </source>
</evidence>
<dbReference type="SUPFAM" id="SSF64153">
    <property type="entry name" value="YjeF N-terminal domain-like"/>
    <property type="match status" value="1"/>
</dbReference>
<evidence type="ECO:0000259" key="22">
    <source>
        <dbReference type="PROSITE" id="PS51385"/>
    </source>
</evidence>
<comment type="function">
    <text evidence="17">Bifunctional enzyme that catalyzes the epimerization of the S- and R-forms of NAD(P)HX and the dehydration of the S-form of NAD(P)HX at the expense of ADP, which is converted to AMP. This allows the repair of both epimers of NAD(P)HX, a damaged form of NAD(P)H that is a result of enzymatic or heat-dependent hydration.</text>
</comment>
<comment type="catalytic activity">
    <reaction evidence="19">
        <text>(6S)-NADHX + ADP = AMP + phosphate + NADH + H(+)</text>
        <dbReference type="Rhea" id="RHEA:32223"/>
        <dbReference type="ChEBI" id="CHEBI:15378"/>
        <dbReference type="ChEBI" id="CHEBI:43474"/>
        <dbReference type="ChEBI" id="CHEBI:57945"/>
        <dbReference type="ChEBI" id="CHEBI:64074"/>
        <dbReference type="ChEBI" id="CHEBI:456215"/>
        <dbReference type="ChEBI" id="CHEBI:456216"/>
        <dbReference type="EC" id="4.2.1.136"/>
    </reaction>
</comment>
<keyword evidence="10" id="KW-0067">ATP-binding</keyword>
<evidence type="ECO:0000256" key="9">
    <source>
        <dbReference type="ARBA" id="ARBA00022741"/>
    </source>
</evidence>
<evidence type="ECO:0000256" key="10">
    <source>
        <dbReference type="ARBA" id="ARBA00022840"/>
    </source>
</evidence>